<evidence type="ECO:0000313" key="2">
    <source>
        <dbReference type="Proteomes" id="UP001175147"/>
    </source>
</evidence>
<dbReference type="Proteomes" id="UP001175147">
    <property type="component" value="Unassembled WGS sequence"/>
</dbReference>
<gene>
    <name evidence="1" type="ORF">Q5M86_08520</name>
</gene>
<reference evidence="1" key="1">
    <citation type="submission" date="2023-07" db="EMBL/GenBank/DDBJ databases">
        <title>Mucosal microbiota of week-old chicken and adult hens.</title>
        <authorList>
            <person name="Volf J."/>
            <person name="Karasova D."/>
            <person name="Crhanova M."/>
            <person name="Faldynova M."/>
            <person name="Prikrylova H."/>
            <person name="Zeman M."/>
            <person name="Babak V."/>
            <person name="Rajova J."/>
            <person name="Rychlik I."/>
        </authorList>
    </citation>
    <scope>NUCLEOTIDE SEQUENCE</scope>
    <source>
        <strain evidence="1">ET902</strain>
    </source>
</reference>
<comment type="caution">
    <text evidence="1">The sequence shown here is derived from an EMBL/GenBank/DDBJ whole genome shotgun (WGS) entry which is preliminary data.</text>
</comment>
<sequence length="202" mass="22907">MKKILFLLFTLSVVSFTQTQSEYTVIDTKGAALGLEAPEWINYVSSVSQMQSLFPGKVAFVKYETGPNLSLIQRRVNTTGINADYARVVSTAVKQAFKEHANWSDEEFNQKMGEDSIIGSAKAKFKGLKKEGDWWVLRRDLDGNKEYTYYVLYLLDEQIFLKDLGLIIEESAQSIGNSALGDKVKSDIQNVEELFYENQTPY</sequence>
<protein>
    <submittedName>
        <fullName evidence="1">Uncharacterized protein</fullName>
    </submittedName>
</protein>
<organism evidence="1 2">
    <name type="scientific">Brachyspira innocens</name>
    <dbReference type="NCBI Taxonomy" id="13264"/>
    <lineage>
        <taxon>Bacteria</taxon>
        <taxon>Pseudomonadati</taxon>
        <taxon>Spirochaetota</taxon>
        <taxon>Spirochaetia</taxon>
        <taxon>Brachyspirales</taxon>
        <taxon>Brachyspiraceae</taxon>
        <taxon>Brachyspira</taxon>
    </lineage>
</organism>
<dbReference type="EMBL" id="JAUPBM010000105">
    <property type="protein sequence ID" value="MDO7020815.1"/>
    <property type="molecule type" value="Genomic_DNA"/>
</dbReference>
<evidence type="ECO:0000313" key="1">
    <source>
        <dbReference type="EMBL" id="MDO7020815.1"/>
    </source>
</evidence>
<accession>A0ABT8YZ25</accession>
<name>A0ABT8YZ25_9SPIR</name>
<keyword evidence="2" id="KW-1185">Reference proteome</keyword>
<dbReference type="RefSeq" id="WP_020005441.1">
    <property type="nucleotide sequence ID" value="NZ_JAUPBL010000100.1"/>
</dbReference>
<proteinExistence type="predicted"/>